<organism evidence="2 3">
    <name type="scientific">Williamwhitmania taraxaci</name>
    <dbReference type="NCBI Taxonomy" id="1640674"/>
    <lineage>
        <taxon>Bacteria</taxon>
        <taxon>Pseudomonadati</taxon>
        <taxon>Bacteroidota</taxon>
        <taxon>Bacteroidia</taxon>
        <taxon>Bacteroidales</taxon>
        <taxon>Williamwhitmaniaceae</taxon>
        <taxon>Williamwhitmania</taxon>
    </lineage>
</organism>
<accession>A0A1G6UFU5</accession>
<keyword evidence="1" id="KW-0472">Membrane</keyword>
<evidence type="ECO:0000313" key="2">
    <source>
        <dbReference type="EMBL" id="SDD39435.1"/>
    </source>
</evidence>
<proteinExistence type="predicted"/>
<dbReference type="Proteomes" id="UP000199452">
    <property type="component" value="Unassembled WGS sequence"/>
</dbReference>
<gene>
    <name evidence="2" type="ORF">SAMN05216323_11691</name>
</gene>
<keyword evidence="1" id="KW-1133">Transmembrane helix</keyword>
<evidence type="ECO:0000313" key="3">
    <source>
        <dbReference type="Proteomes" id="UP000199452"/>
    </source>
</evidence>
<dbReference type="EMBL" id="FMYP01000169">
    <property type="protein sequence ID" value="SDD39435.1"/>
    <property type="molecule type" value="Genomic_DNA"/>
</dbReference>
<name>A0A1G6UFU5_9BACT</name>
<sequence length="90" mass="10734">MEVDKDYSPKSQAEKRRRFSNWPTLDSISVFCNNDDYSRNHPYSWIDYLPVRKSYRKRRRFCILLTIILLIVLTIVSIALYPHIIDAINA</sequence>
<keyword evidence="3" id="KW-1185">Reference proteome</keyword>
<dbReference type="AlphaFoldDB" id="A0A1G6UFU5"/>
<dbReference type="RefSeq" id="WP_125869959.1">
    <property type="nucleotide sequence ID" value="NZ_FMYP01000169.1"/>
</dbReference>
<evidence type="ECO:0000256" key="1">
    <source>
        <dbReference type="SAM" id="Phobius"/>
    </source>
</evidence>
<protein>
    <submittedName>
        <fullName evidence="2">Uncharacterized protein</fullName>
    </submittedName>
</protein>
<feature type="transmembrane region" description="Helical" evidence="1">
    <location>
        <begin position="61"/>
        <end position="84"/>
    </location>
</feature>
<reference evidence="2 3" key="1">
    <citation type="submission" date="2016-09" db="EMBL/GenBank/DDBJ databases">
        <authorList>
            <person name="Capua I."/>
            <person name="De Benedictis P."/>
            <person name="Joannis T."/>
            <person name="Lombin L.H."/>
            <person name="Cattoli G."/>
        </authorList>
    </citation>
    <scope>NUCLEOTIDE SEQUENCE [LARGE SCALE GENOMIC DNA]</scope>
    <source>
        <strain evidence="2 3">A7P-90m</strain>
    </source>
</reference>
<keyword evidence="1" id="KW-0812">Transmembrane</keyword>